<feature type="compositionally biased region" description="Low complexity" evidence="8">
    <location>
        <begin position="344"/>
        <end position="365"/>
    </location>
</feature>
<proteinExistence type="inferred from homology"/>
<feature type="binding site" evidence="5">
    <location>
        <position position="142"/>
    </location>
    <ligand>
        <name>GTP</name>
        <dbReference type="ChEBI" id="CHEBI:37565"/>
    </ligand>
</feature>
<feature type="compositionally biased region" description="Low complexity" evidence="8">
    <location>
        <begin position="377"/>
        <end position="390"/>
    </location>
</feature>
<keyword evidence="4 5" id="KW-0342">GTP-binding</keyword>
<name>A0A1R3WGT5_9RHOB</name>
<dbReference type="InterPro" id="IPR000158">
    <property type="entry name" value="Cell_div_FtsZ"/>
</dbReference>
<comment type="subunit">
    <text evidence="5">Homodimer. Polymerizes to form a dynamic ring structure in a strictly GTP-dependent manner. Interacts directly with several other division proteins.</text>
</comment>
<sequence length="588" mass="61863">MTLNLSMPGQEELKPRITVFGVGGAGGNAVNNMIEKQLDGCEFVVANTDAQALQQAYAENKIQLGVKVTEGLGAGARASVGAAAAEESIEQIVDHLAGAHMCFITAGMGGGTGTGAAPIIAQAARELGVLTVGVVTKPFQFEGSKRMRQAEEGVETLQKVVDTLIIIPNQNLFRLANEKTTFTEAFSMADDVLYQGVKGVTDLMVRPGLINLDFADVRAVMDEMGKAMMGTGEAEGEDRAIQAAEKAIANPLLDEISLRGAKGVLINITGSHDLTLFELDEAANRIREEVDPDANIIVGSTLDTGMEGVMRVSVVATGIDAEEGQAEIPVPRRPMSQPLKQNIASEAPKPAAEEQPAVAARAEAAPRNDQQPRPAPAREAAASGSAQAAGGFQGGYRPHAPALREDADEPALQDDGLPAPAYRPQVPEFEPRTETYAEAPYAEEGYSDDDYAAAPQAEDAAPAPVSYSATPGEPSPETMRRLQAAVSKAAPTPQRGRAAAEPARPQGQGQATGQGERLRFGINSLINRMTGHAGEQPGGQGAAPAPRQQPQPPRHRSAAAAAEPQAQREPDPDQERIEIPAFLRRQAN</sequence>
<dbReference type="CDD" id="cd02201">
    <property type="entry name" value="FtsZ_type1"/>
    <property type="match status" value="1"/>
</dbReference>
<feature type="compositionally biased region" description="Low complexity" evidence="8">
    <location>
        <begin position="452"/>
        <end position="464"/>
    </location>
</feature>
<dbReference type="PANTHER" id="PTHR30314:SF3">
    <property type="entry name" value="MITOCHONDRIAL DIVISION PROTEIN FSZA"/>
    <property type="match status" value="1"/>
</dbReference>
<dbReference type="InterPro" id="IPR045061">
    <property type="entry name" value="FtsZ/CetZ"/>
</dbReference>
<dbReference type="SMART" id="SM00865">
    <property type="entry name" value="Tubulin_C"/>
    <property type="match status" value="1"/>
</dbReference>
<dbReference type="InterPro" id="IPR003008">
    <property type="entry name" value="Tubulin_FtsZ_GTPase"/>
</dbReference>
<evidence type="ECO:0000256" key="1">
    <source>
        <dbReference type="ARBA" id="ARBA00009690"/>
    </source>
</evidence>
<dbReference type="NCBIfam" id="TIGR00065">
    <property type="entry name" value="ftsZ"/>
    <property type="match status" value="1"/>
</dbReference>
<dbReference type="InterPro" id="IPR008280">
    <property type="entry name" value="Tub_FtsZ_C"/>
</dbReference>
<dbReference type="Pfam" id="PF12327">
    <property type="entry name" value="FtsZ_C"/>
    <property type="match status" value="1"/>
</dbReference>
<comment type="function">
    <text evidence="5 7">Essential cell division protein that forms a contractile ring structure (Z ring) at the future cell division site. The regulation of the ring assembly controls the timing and the location of cell division. One of the functions of the FtsZ ring is to recruit other cell division proteins to the septum to produce a new cell wall between the dividing cells. Binds GTP and shows GTPase activity.</text>
</comment>
<organism evidence="11 12">
    <name type="scientific">Pontibaca methylaminivorans</name>
    <dbReference type="NCBI Taxonomy" id="515897"/>
    <lineage>
        <taxon>Bacteria</taxon>
        <taxon>Pseudomonadati</taxon>
        <taxon>Pseudomonadota</taxon>
        <taxon>Alphaproteobacteria</taxon>
        <taxon>Rhodobacterales</taxon>
        <taxon>Roseobacteraceae</taxon>
        <taxon>Pontibaca</taxon>
    </lineage>
</organism>
<keyword evidence="5 7" id="KW-0132">Cell division</keyword>
<dbReference type="FunFam" id="3.30.1330.20:FF:000011">
    <property type="entry name" value="Cell division protein FtsZ"/>
    <property type="match status" value="1"/>
</dbReference>
<dbReference type="HAMAP" id="MF_00909">
    <property type="entry name" value="FtsZ"/>
    <property type="match status" value="1"/>
</dbReference>
<dbReference type="InterPro" id="IPR020805">
    <property type="entry name" value="Cell_div_FtsZ_CS"/>
</dbReference>
<feature type="region of interest" description="Disordered" evidence="8">
    <location>
        <begin position="344"/>
        <end position="588"/>
    </location>
</feature>
<dbReference type="InterPro" id="IPR037103">
    <property type="entry name" value="Tubulin/FtsZ-like_C"/>
</dbReference>
<accession>A0A1R3WGT5</accession>
<dbReference type="STRING" id="515897.SAMN05421849_0670"/>
<comment type="subcellular location">
    <subcellularLocation>
        <location evidence="5">Cytoplasm</location>
    </subcellularLocation>
    <text evidence="5">Assembles at midcell at the inner surface of the cytoplasmic membrane.</text>
</comment>
<feature type="binding site" evidence="5">
    <location>
        <position position="146"/>
    </location>
    <ligand>
        <name>GTP</name>
        <dbReference type="ChEBI" id="CHEBI:37565"/>
    </ligand>
</feature>
<gene>
    <name evidence="5" type="primary">ftsZ</name>
    <name evidence="11" type="ORF">SAMN05421849_0670</name>
</gene>
<evidence type="ECO:0000256" key="3">
    <source>
        <dbReference type="ARBA" id="ARBA00022741"/>
    </source>
</evidence>
<dbReference type="PROSITE" id="PS01135">
    <property type="entry name" value="FTSZ_2"/>
    <property type="match status" value="1"/>
</dbReference>
<keyword evidence="2 5" id="KW-0963">Cytoplasm</keyword>
<feature type="domain" description="Tubulin/FtsZ GTPase" evidence="9">
    <location>
        <begin position="16"/>
        <end position="208"/>
    </location>
</feature>
<dbReference type="GO" id="GO:0032153">
    <property type="term" value="C:cell division site"/>
    <property type="evidence" value="ECO:0007669"/>
    <property type="project" value="UniProtKB-UniRule"/>
</dbReference>
<dbReference type="EMBL" id="FTPS01000001">
    <property type="protein sequence ID" value="SIT77118.1"/>
    <property type="molecule type" value="Genomic_DNA"/>
</dbReference>
<dbReference type="Pfam" id="PF00091">
    <property type="entry name" value="Tubulin"/>
    <property type="match status" value="1"/>
</dbReference>
<dbReference type="PANTHER" id="PTHR30314">
    <property type="entry name" value="CELL DIVISION PROTEIN FTSZ-RELATED"/>
    <property type="match status" value="1"/>
</dbReference>
<dbReference type="GO" id="GO:0051258">
    <property type="term" value="P:protein polymerization"/>
    <property type="evidence" value="ECO:0007669"/>
    <property type="project" value="UniProtKB-UniRule"/>
</dbReference>
<feature type="binding site" evidence="5">
    <location>
        <begin position="24"/>
        <end position="28"/>
    </location>
    <ligand>
        <name>GTP</name>
        <dbReference type="ChEBI" id="CHEBI:37565"/>
    </ligand>
</feature>
<evidence type="ECO:0000256" key="5">
    <source>
        <dbReference type="HAMAP-Rule" id="MF_00909"/>
    </source>
</evidence>
<dbReference type="PRINTS" id="PR00423">
    <property type="entry name" value="CELLDVISFTSZ"/>
</dbReference>
<dbReference type="InterPro" id="IPR036525">
    <property type="entry name" value="Tubulin/FtsZ_GTPase_sf"/>
</dbReference>
<comment type="similarity">
    <text evidence="1 5 7">Belongs to the FtsZ family.</text>
</comment>
<keyword evidence="3 5" id="KW-0547">Nucleotide-binding</keyword>
<protein>
    <recommendedName>
        <fullName evidence="5 6">Cell division protein FtsZ</fullName>
    </recommendedName>
</protein>
<dbReference type="OrthoDB" id="9813375at2"/>
<dbReference type="Gene3D" id="3.30.1330.20">
    <property type="entry name" value="Tubulin/FtsZ, C-terminal domain"/>
    <property type="match status" value="1"/>
</dbReference>
<dbReference type="GO" id="GO:0005737">
    <property type="term" value="C:cytoplasm"/>
    <property type="evidence" value="ECO:0007669"/>
    <property type="project" value="UniProtKB-SubCell"/>
</dbReference>
<evidence type="ECO:0000313" key="12">
    <source>
        <dbReference type="Proteomes" id="UP000192455"/>
    </source>
</evidence>
<keyword evidence="5 7" id="KW-0717">Septation</keyword>
<evidence type="ECO:0000256" key="4">
    <source>
        <dbReference type="ARBA" id="ARBA00023134"/>
    </source>
</evidence>
<feature type="domain" description="Tubulin/FtsZ 2-layer sandwich" evidence="10">
    <location>
        <begin position="210"/>
        <end position="328"/>
    </location>
</feature>
<evidence type="ECO:0000313" key="11">
    <source>
        <dbReference type="EMBL" id="SIT77118.1"/>
    </source>
</evidence>
<dbReference type="SUPFAM" id="SSF55307">
    <property type="entry name" value="Tubulin C-terminal domain-like"/>
    <property type="match status" value="1"/>
</dbReference>
<dbReference type="GO" id="GO:0003924">
    <property type="term" value="F:GTPase activity"/>
    <property type="evidence" value="ECO:0007669"/>
    <property type="project" value="UniProtKB-UniRule"/>
</dbReference>
<dbReference type="SMART" id="SM00864">
    <property type="entry name" value="Tubulin"/>
    <property type="match status" value="1"/>
</dbReference>
<reference evidence="11 12" key="1">
    <citation type="submission" date="2017-01" db="EMBL/GenBank/DDBJ databases">
        <authorList>
            <person name="Mah S.A."/>
            <person name="Swanson W.J."/>
            <person name="Moy G.W."/>
            <person name="Vacquier V.D."/>
        </authorList>
    </citation>
    <scope>NUCLEOTIDE SEQUENCE [LARGE SCALE GENOMIC DNA]</scope>
    <source>
        <strain evidence="11 12">DSM 21219</strain>
    </source>
</reference>
<keyword evidence="12" id="KW-1185">Reference proteome</keyword>
<evidence type="ECO:0000256" key="7">
    <source>
        <dbReference type="RuleBase" id="RU000631"/>
    </source>
</evidence>
<dbReference type="Gene3D" id="3.40.50.1440">
    <property type="entry name" value="Tubulin/FtsZ, GTPase domain"/>
    <property type="match status" value="1"/>
</dbReference>
<dbReference type="Proteomes" id="UP000192455">
    <property type="component" value="Unassembled WGS sequence"/>
</dbReference>
<dbReference type="SUPFAM" id="SSF52490">
    <property type="entry name" value="Tubulin nucleotide-binding domain-like"/>
    <property type="match status" value="1"/>
</dbReference>
<feature type="binding site" evidence="5">
    <location>
        <position position="190"/>
    </location>
    <ligand>
        <name>GTP</name>
        <dbReference type="ChEBI" id="CHEBI:37565"/>
    </ligand>
</feature>
<evidence type="ECO:0000259" key="9">
    <source>
        <dbReference type="SMART" id="SM00864"/>
    </source>
</evidence>
<dbReference type="GO" id="GO:0005525">
    <property type="term" value="F:GTP binding"/>
    <property type="evidence" value="ECO:0007669"/>
    <property type="project" value="UniProtKB-UniRule"/>
</dbReference>
<dbReference type="AlphaFoldDB" id="A0A1R3WGT5"/>
<evidence type="ECO:0000256" key="6">
    <source>
        <dbReference type="NCBIfam" id="TIGR00065"/>
    </source>
</evidence>
<dbReference type="GO" id="GO:0043093">
    <property type="term" value="P:FtsZ-dependent cytokinesis"/>
    <property type="evidence" value="ECO:0007669"/>
    <property type="project" value="UniProtKB-UniRule"/>
</dbReference>
<evidence type="ECO:0000259" key="10">
    <source>
        <dbReference type="SMART" id="SM00865"/>
    </source>
</evidence>
<keyword evidence="5 7" id="KW-0131">Cell cycle</keyword>
<dbReference type="FunFam" id="3.40.50.1440:FF:000001">
    <property type="entry name" value="Cell division protein FtsZ"/>
    <property type="match status" value="1"/>
</dbReference>
<dbReference type="InterPro" id="IPR024757">
    <property type="entry name" value="FtsZ_C"/>
</dbReference>
<feature type="compositionally biased region" description="Basic and acidic residues" evidence="8">
    <location>
        <begin position="566"/>
        <end position="578"/>
    </location>
</feature>
<evidence type="ECO:0000256" key="8">
    <source>
        <dbReference type="SAM" id="MobiDB-lite"/>
    </source>
</evidence>
<dbReference type="GO" id="GO:0000917">
    <property type="term" value="P:division septum assembly"/>
    <property type="evidence" value="ECO:0007669"/>
    <property type="project" value="UniProtKB-KW"/>
</dbReference>
<dbReference type="InterPro" id="IPR018316">
    <property type="entry name" value="Tubulin/FtsZ_2-layer-sand-dom"/>
</dbReference>
<evidence type="ECO:0000256" key="2">
    <source>
        <dbReference type="ARBA" id="ARBA00022490"/>
    </source>
</evidence>
<feature type="binding site" evidence="5">
    <location>
        <begin position="111"/>
        <end position="113"/>
    </location>
    <ligand>
        <name>GTP</name>
        <dbReference type="ChEBI" id="CHEBI:37565"/>
    </ligand>
</feature>
<dbReference type="RefSeq" id="WP_076647339.1">
    <property type="nucleotide sequence ID" value="NZ_FTPS01000001.1"/>
</dbReference>